<dbReference type="PROSITE" id="PS51094">
    <property type="entry name" value="PTS_EIIA_TYPE_2"/>
    <property type="match status" value="1"/>
</dbReference>
<feature type="transmembrane region" description="Helical" evidence="6">
    <location>
        <begin position="41"/>
        <end position="62"/>
    </location>
</feature>
<sequence length="610" mass="67240">MSLKKDLTFFDVFSIATGAMISSGIFILPGIAFSYAGPAVFISYFLAGIFALIGILSVAELSTAMPKAGGDYYYISRTLGPMIGTVAGFLSWFALSLKSAFAIFGIAEVIYITTGLNLLLTSLGVCLFFVVLNIVGVKGVAKLEVMLVVGLLALMVIYILFGAFSVDRGAFVPLLPENPNTILITSGFIFISFGGLLNISSIAEEVKDPQKTVPLAMLSSIFVITVIYTLMLIVTVGVLPAEELSGSLTPIADASRRFMGGFGYLAITVAAMFAFVTTALAGIMAASRYPMALSRDSLLPSFISRINNRLHTPVTSIVFTGIFIGVSLFFPLEVLVKIASTVVLTSYVLTNLSVIILRESKILNYQPSFKSPLYPLPQIVSIFIFTFFIADLGLEAAEISISMLLLSLGVYFFYGKKRTEQEYALLHIVEKILDKDLTTHNLETELKEIIKARDEIGTDEFDDLVERARVIDINGTIELQELIERISQELEVMTGQDKKTTYEILSNKERESTSVVSDFVAIPHVILEGSSEFNLLMVRCQEGIRFSDEAPMVKAIFVFSGMKENVLFHLKALASIAYIIQEKHFKTQWIKAKNENYLKDVLLLSRRKRF</sequence>
<feature type="transmembrane region" description="Helical" evidence="6">
    <location>
        <begin position="310"/>
        <end position="332"/>
    </location>
</feature>
<dbReference type="Gene3D" id="1.20.1740.10">
    <property type="entry name" value="Amino acid/polyamine transporter I"/>
    <property type="match status" value="1"/>
</dbReference>
<keyword evidence="3 6" id="KW-0812">Transmembrane</keyword>
<dbReference type="PANTHER" id="PTHR42770:SF7">
    <property type="entry name" value="MEMBRANE PROTEIN"/>
    <property type="match status" value="1"/>
</dbReference>
<feature type="transmembrane region" description="Helical" evidence="6">
    <location>
        <begin position="143"/>
        <end position="161"/>
    </location>
</feature>
<comment type="subcellular location">
    <subcellularLocation>
        <location evidence="1">Cell membrane</location>
        <topology evidence="1">Multi-pass membrane protein</topology>
    </subcellularLocation>
</comment>
<name>A0A9W6GMN6_9FUSO</name>
<evidence type="ECO:0000256" key="2">
    <source>
        <dbReference type="ARBA" id="ARBA00022475"/>
    </source>
</evidence>
<dbReference type="InterPro" id="IPR002293">
    <property type="entry name" value="AA/rel_permease1"/>
</dbReference>
<dbReference type="AlphaFoldDB" id="A0A9W6GMN6"/>
<proteinExistence type="predicted"/>
<comment type="caution">
    <text evidence="8">The sequence shown here is derived from an EMBL/GenBank/DDBJ whole genome shotgun (WGS) entry which is preliminary data.</text>
</comment>
<feature type="transmembrane region" description="Helical" evidence="6">
    <location>
        <begin position="261"/>
        <end position="289"/>
    </location>
</feature>
<organism evidence="8 9">
    <name type="scientific">Propionigenium maris DSM 9537</name>
    <dbReference type="NCBI Taxonomy" id="1123000"/>
    <lineage>
        <taxon>Bacteria</taxon>
        <taxon>Fusobacteriati</taxon>
        <taxon>Fusobacteriota</taxon>
        <taxon>Fusobacteriia</taxon>
        <taxon>Fusobacteriales</taxon>
        <taxon>Fusobacteriaceae</taxon>
        <taxon>Propionigenium</taxon>
    </lineage>
</organism>
<keyword evidence="9" id="KW-1185">Reference proteome</keyword>
<dbReference type="PANTHER" id="PTHR42770">
    <property type="entry name" value="AMINO ACID TRANSPORTER-RELATED"/>
    <property type="match status" value="1"/>
</dbReference>
<keyword evidence="2" id="KW-1003">Cell membrane</keyword>
<dbReference type="RefSeq" id="WP_281836082.1">
    <property type="nucleotide sequence ID" value="NZ_BSDY01000010.1"/>
</dbReference>
<dbReference type="GO" id="GO:0005886">
    <property type="term" value="C:plasma membrane"/>
    <property type="evidence" value="ECO:0007669"/>
    <property type="project" value="UniProtKB-SubCell"/>
</dbReference>
<evidence type="ECO:0000256" key="3">
    <source>
        <dbReference type="ARBA" id="ARBA00022692"/>
    </source>
</evidence>
<keyword evidence="5 6" id="KW-0472">Membrane</keyword>
<dbReference type="InterPro" id="IPR050367">
    <property type="entry name" value="APC_superfamily"/>
</dbReference>
<feature type="transmembrane region" description="Helical" evidence="6">
    <location>
        <begin position="181"/>
        <end position="203"/>
    </location>
</feature>
<feature type="transmembrane region" description="Helical" evidence="6">
    <location>
        <begin position="74"/>
        <end position="95"/>
    </location>
</feature>
<evidence type="ECO:0000256" key="5">
    <source>
        <dbReference type="ARBA" id="ARBA00023136"/>
    </source>
</evidence>
<feature type="transmembrane region" description="Helical" evidence="6">
    <location>
        <begin position="101"/>
        <end position="131"/>
    </location>
</feature>
<dbReference type="SUPFAM" id="SSF55804">
    <property type="entry name" value="Phoshotransferase/anion transport protein"/>
    <property type="match status" value="1"/>
</dbReference>
<feature type="transmembrane region" description="Helical" evidence="6">
    <location>
        <begin position="338"/>
        <end position="357"/>
    </location>
</feature>
<feature type="transmembrane region" description="Helical" evidence="6">
    <location>
        <begin position="373"/>
        <end position="390"/>
    </location>
</feature>
<dbReference type="GO" id="GO:0022857">
    <property type="term" value="F:transmembrane transporter activity"/>
    <property type="evidence" value="ECO:0007669"/>
    <property type="project" value="InterPro"/>
</dbReference>
<reference evidence="8" key="1">
    <citation type="submission" date="2022-12" db="EMBL/GenBank/DDBJ databases">
        <title>Reference genome sequencing for broad-spectrum identification of bacterial and archaeal isolates by mass spectrometry.</title>
        <authorList>
            <person name="Sekiguchi Y."/>
            <person name="Tourlousse D.M."/>
        </authorList>
    </citation>
    <scope>NUCLEOTIDE SEQUENCE</scope>
    <source>
        <strain evidence="8">10succ1</strain>
    </source>
</reference>
<dbReference type="Pfam" id="PF13520">
    <property type="entry name" value="AA_permease_2"/>
    <property type="match status" value="1"/>
</dbReference>
<feature type="domain" description="PTS EIIA type-2" evidence="7">
    <location>
        <begin position="463"/>
        <end position="605"/>
    </location>
</feature>
<feature type="transmembrane region" description="Helical" evidence="6">
    <location>
        <begin position="215"/>
        <end position="241"/>
    </location>
</feature>
<accession>A0A9W6GMN6</accession>
<dbReference type="Proteomes" id="UP001144471">
    <property type="component" value="Unassembled WGS sequence"/>
</dbReference>
<dbReference type="InterPro" id="IPR002178">
    <property type="entry name" value="PTS_EIIA_type-2_dom"/>
</dbReference>
<protein>
    <submittedName>
        <fullName evidence="8">Amino acid transporter</fullName>
    </submittedName>
</protein>
<dbReference type="Gene3D" id="3.40.930.10">
    <property type="entry name" value="Mannitol-specific EII, Chain A"/>
    <property type="match status" value="1"/>
</dbReference>
<dbReference type="InterPro" id="IPR016152">
    <property type="entry name" value="PTrfase/Anion_transptr"/>
</dbReference>
<dbReference type="Pfam" id="PF00359">
    <property type="entry name" value="PTS_EIIA_2"/>
    <property type="match status" value="1"/>
</dbReference>
<evidence type="ECO:0000256" key="6">
    <source>
        <dbReference type="SAM" id="Phobius"/>
    </source>
</evidence>
<feature type="transmembrane region" description="Helical" evidence="6">
    <location>
        <begin position="12"/>
        <end position="35"/>
    </location>
</feature>
<keyword evidence="4 6" id="KW-1133">Transmembrane helix</keyword>
<dbReference type="EMBL" id="BSDY01000010">
    <property type="protein sequence ID" value="GLI56745.1"/>
    <property type="molecule type" value="Genomic_DNA"/>
</dbReference>
<evidence type="ECO:0000313" key="9">
    <source>
        <dbReference type="Proteomes" id="UP001144471"/>
    </source>
</evidence>
<evidence type="ECO:0000313" key="8">
    <source>
        <dbReference type="EMBL" id="GLI56745.1"/>
    </source>
</evidence>
<evidence type="ECO:0000259" key="7">
    <source>
        <dbReference type="PROSITE" id="PS51094"/>
    </source>
</evidence>
<evidence type="ECO:0000256" key="1">
    <source>
        <dbReference type="ARBA" id="ARBA00004651"/>
    </source>
</evidence>
<gene>
    <name evidence="8" type="primary">cat5</name>
    <name evidence="8" type="ORF">PM10SUCC1_22590</name>
</gene>
<feature type="transmembrane region" description="Helical" evidence="6">
    <location>
        <begin position="396"/>
        <end position="414"/>
    </location>
</feature>
<evidence type="ECO:0000256" key="4">
    <source>
        <dbReference type="ARBA" id="ARBA00022989"/>
    </source>
</evidence>